<feature type="compositionally biased region" description="Low complexity" evidence="1">
    <location>
        <begin position="232"/>
        <end position="247"/>
    </location>
</feature>
<evidence type="ECO:0000313" key="3">
    <source>
        <dbReference type="Proteomes" id="UP000249464"/>
    </source>
</evidence>
<feature type="region of interest" description="Disordered" evidence="1">
    <location>
        <begin position="202"/>
        <end position="256"/>
    </location>
</feature>
<dbReference type="AlphaFoldDB" id="A0A2X0M092"/>
<proteinExistence type="predicted"/>
<protein>
    <submittedName>
        <fullName evidence="2">BQ5605_C019g08976 protein</fullName>
    </submittedName>
</protein>
<organism evidence="2 3">
    <name type="scientific">Microbotryum silenes-dioicae</name>
    <dbReference type="NCBI Taxonomy" id="796604"/>
    <lineage>
        <taxon>Eukaryota</taxon>
        <taxon>Fungi</taxon>
        <taxon>Dikarya</taxon>
        <taxon>Basidiomycota</taxon>
        <taxon>Pucciniomycotina</taxon>
        <taxon>Microbotryomycetes</taxon>
        <taxon>Microbotryales</taxon>
        <taxon>Microbotryaceae</taxon>
        <taxon>Microbotryum</taxon>
    </lineage>
</organism>
<sequence length="379" mass="41567">MAEMATPSSSTPSAKIRPFKASSDLKVFRFLLGAQLQEPSASSNSAALFSPLGLLGWAVLTQFFVTMIGKGWPSSLRYLVSMGRYPVPAYHDSSLIHHGTEWLTSLPLFIAPPIILLALFEMVHRPRFEDEVQRAIGEEDMRDIEGYYGSAEKMNDSETGRKGAWVLEYDQRIIGLVTLDGRKPGQNLNSVVDLTVDNNHKIDGPDSAQSTAADATTGTLLRQRNSKKSDAPSLSLTPPTPSLGTPPSTKPIASTPLPKGVLHIRRFATSLSFRPADIEDDLLDFVADYAFESPETTKLVIACRPVPEAAFARRLKKNSYQAVTKGSELEVPIIGKPTHPRPRSGLDKVVATIWPISLEPRTFVLTREAYNKALAARQD</sequence>
<keyword evidence="3" id="KW-1185">Reference proteome</keyword>
<dbReference type="EMBL" id="FQNC01000019">
    <property type="protein sequence ID" value="SGY23744.1"/>
    <property type="molecule type" value="Genomic_DNA"/>
</dbReference>
<evidence type="ECO:0000256" key="1">
    <source>
        <dbReference type="SAM" id="MobiDB-lite"/>
    </source>
</evidence>
<feature type="compositionally biased region" description="Low complexity" evidence="1">
    <location>
        <begin position="206"/>
        <end position="219"/>
    </location>
</feature>
<accession>A0A2X0M092</accession>
<reference evidence="2 3" key="1">
    <citation type="submission" date="2016-11" db="EMBL/GenBank/DDBJ databases">
        <authorList>
            <person name="Jaros S."/>
            <person name="Januszkiewicz K."/>
            <person name="Wedrychowicz H."/>
        </authorList>
    </citation>
    <scope>NUCLEOTIDE SEQUENCE [LARGE SCALE GENOMIC DNA]</scope>
</reference>
<name>A0A2X0M092_9BASI</name>
<gene>
    <name evidence="2" type="primary">BQ5605_C019g08976</name>
    <name evidence="2" type="ORF">BQ5605_C019G08976</name>
</gene>
<evidence type="ECO:0000313" key="2">
    <source>
        <dbReference type="EMBL" id="SGY23744.1"/>
    </source>
</evidence>
<dbReference type="Proteomes" id="UP000249464">
    <property type="component" value="Unassembled WGS sequence"/>
</dbReference>